<keyword evidence="1" id="KW-0732">Signal</keyword>
<sequence length="159" mass="17128" precursor="true">MATQFFFWRACRRPAGLLLFLCVAGCSSSDPDAKLNRPSRVPVSGVVTFKGRPIADADVTFMNETANTTGTGRTDSEGQFALTTFRDLDGAVPGDQKVAIRRVDVVNKTPEDVDVSAGGVAVPPEIHWIVPEKYSDLRKSGLTASVTEAGPNHFEFALK</sequence>
<dbReference type="InParanoid" id="A0A517SG51"/>
<evidence type="ECO:0000313" key="3">
    <source>
        <dbReference type="Proteomes" id="UP000315700"/>
    </source>
</evidence>
<dbReference type="OrthoDB" id="281179at2"/>
<dbReference type="KEGG" id="ccos:Pan44_31460"/>
<dbReference type="AlphaFoldDB" id="A0A517SG51"/>
<name>A0A517SG51_9PLAN</name>
<proteinExistence type="predicted"/>
<keyword evidence="3" id="KW-1185">Reference proteome</keyword>
<feature type="signal peptide" evidence="1">
    <location>
        <begin position="1"/>
        <end position="29"/>
    </location>
</feature>
<dbReference type="InterPro" id="IPR008969">
    <property type="entry name" value="CarboxyPept-like_regulatory"/>
</dbReference>
<evidence type="ECO:0000256" key="1">
    <source>
        <dbReference type="SAM" id="SignalP"/>
    </source>
</evidence>
<organism evidence="2 3">
    <name type="scientific">Caulifigura coniformis</name>
    <dbReference type="NCBI Taxonomy" id="2527983"/>
    <lineage>
        <taxon>Bacteria</taxon>
        <taxon>Pseudomonadati</taxon>
        <taxon>Planctomycetota</taxon>
        <taxon>Planctomycetia</taxon>
        <taxon>Planctomycetales</taxon>
        <taxon>Planctomycetaceae</taxon>
        <taxon>Caulifigura</taxon>
    </lineage>
</organism>
<feature type="chain" id="PRO_5022072415" description="Nickel uptake substrate-specific transmembrane region" evidence="1">
    <location>
        <begin position="30"/>
        <end position="159"/>
    </location>
</feature>
<evidence type="ECO:0008006" key="4">
    <source>
        <dbReference type="Google" id="ProtNLM"/>
    </source>
</evidence>
<evidence type="ECO:0000313" key="2">
    <source>
        <dbReference type="EMBL" id="QDT55104.1"/>
    </source>
</evidence>
<dbReference type="EMBL" id="CP036271">
    <property type="protein sequence ID" value="QDT55104.1"/>
    <property type="molecule type" value="Genomic_DNA"/>
</dbReference>
<dbReference type="RefSeq" id="WP_145030893.1">
    <property type="nucleotide sequence ID" value="NZ_CP036271.1"/>
</dbReference>
<dbReference type="Gene3D" id="2.60.40.1120">
    <property type="entry name" value="Carboxypeptidase-like, regulatory domain"/>
    <property type="match status" value="1"/>
</dbReference>
<accession>A0A517SG51</accession>
<reference evidence="2 3" key="1">
    <citation type="submission" date="2019-02" db="EMBL/GenBank/DDBJ databases">
        <title>Deep-cultivation of Planctomycetes and their phenomic and genomic characterization uncovers novel biology.</title>
        <authorList>
            <person name="Wiegand S."/>
            <person name="Jogler M."/>
            <person name="Boedeker C."/>
            <person name="Pinto D."/>
            <person name="Vollmers J."/>
            <person name="Rivas-Marin E."/>
            <person name="Kohn T."/>
            <person name="Peeters S.H."/>
            <person name="Heuer A."/>
            <person name="Rast P."/>
            <person name="Oberbeckmann S."/>
            <person name="Bunk B."/>
            <person name="Jeske O."/>
            <person name="Meyerdierks A."/>
            <person name="Storesund J.E."/>
            <person name="Kallscheuer N."/>
            <person name="Luecker S."/>
            <person name="Lage O.M."/>
            <person name="Pohl T."/>
            <person name="Merkel B.J."/>
            <person name="Hornburger P."/>
            <person name="Mueller R.-W."/>
            <person name="Bruemmer F."/>
            <person name="Labrenz M."/>
            <person name="Spormann A.M."/>
            <person name="Op den Camp H."/>
            <person name="Overmann J."/>
            <person name="Amann R."/>
            <person name="Jetten M.S.M."/>
            <person name="Mascher T."/>
            <person name="Medema M.H."/>
            <person name="Devos D.P."/>
            <person name="Kaster A.-K."/>
            <person name="Ovreas L."/>
            <person name="Rohde M."/>
            <person name="Galperin M.Y."/>
            <person name="Jogler C."/>
        </authorList>
    </citation>
    <scope>NUCLEOTIDE SEQUENCE [LARGE SCALE GENOMIC DNA]</scope>
    <source>
        <strain evidence="2 3">Pan44</strain>
    </source>
</reference>
<protein>
    <recommendedName>
        <fullName evidence="4">Nickel uptake substrate-specific transmembrane region</fullName>
    </recommendedName>
</protein>
<gene>
    <name evidence="2" type="ORF">Pan44_31460</name>
</gene>
<dbReference type="SUPFAM" id="SSF49464">
    <property type="entry name" value="Carboxypeptidase regulatory domain-like"/>
    <property type="match status" value="1"/>
</dbReference>
<dbReference type="Proteomes" id="UP000315700">
    <property type="component" value="Chromosome"/>
</dbReference>